<dbReference type="Proteomes" id="UP000595278">
    <property type="component" value="Chromosome"/>
</dbReference>
<protein>
    <submittedName>
        <fullName evidence="2">DUF2946 domain-containing protein</fullName>
    </submittedName>
</protein>
<name>A0A974NI54_9GAMM</name>
<dbReference type="RefSeq" id="WP_201095533.1">
    <property type="nucleotide sequence ID" value="NZ_CP067393.1"/>
</dbReference>
<keyword evidence="1" id="KW-0472">Membrane</keyword>
<accession>A0A974NI54</accession>
<evidence type="ECO:0000313" key="3">
    <source>
        <dbReference type="Proteomes" id="UP000595278"/>
    </source>
</evidence>
<gene>
    <name evidence="2" type="ORF">JHT90_07060</name>
</gene>
<keyword evidence="1" id="KW-0812">Transmembrane</keyword>
<dbReference type="AlphaFoldDB" id="A0A974NI54"/>
<evidence type="ECO:0000256" key="1">
    <source>
        <dbReference type="SAM" id="Phobius"/>
    </source>
</evidence>
<keyword evidence="1" id="KW-1133">Transmembrane helix</keyword>
<dbReference type="Pfam" id="PF11162">
    <property type="entry name" value="DUF2946"/>
    <property type="match status" value="1"/>
</dbReference>
<proteinExistence type="predicted"/>
<sequence>MFKRKALQRFNIYLGLFAILLITICPVITQTIALLGESYQKTPHHSPSLNHFECASQFYKENHLNPSDFLETKKEPPLFTNHTSNQSDDFATIVNCGYCDLLHTASILVAFYITLFETPKSQTVIRVTDPYILSLNYWSILSRAPPSIKAIV</sequence>
<organism evidence="2 3">
    <name type="scientific">Entomomonas asaccharolytica</name>
    <dbReference type="NCBI Taxonomy" id="2785331"/>
    <lineage>
        <taxon>Bacteria</taxon>
        <taxon>Pseudomonadati</taxon>
        <taxon>Pseudomonadota</taxon>
        <taxon>Gammaproteobacteria</taxon>
        <taxon>Pseudomonadales</taxon>
        <taxon>Pseudomonadaceae</taxon>
        <taxon>Entomomonas</taxon>
    </lineage>
</organism>
<feature type="transmembrane region" description="Helical" evidence="1">
    <location>
        <begin position="12"/>
        <end position="36"/>
    </location>
</feature>
<dbReference type="EMBL" id="CP067393">
    <property type="protein sequence ID" value="QQP86997.1"/>
    <property type="molecule type" value="Genomic_DNA"/>
</dbReference>
<keyword evidence="3" id="KW-1185">Reference proteome</keyword>
<evidence type="ECO:0000313" key="2">
    <source>
        <dbReference type="EMBL" id="QQP86997.1"/>
    </source>
</evidence>
<dbReference type="KEGG" id="eaz:JHT90_07060"/>
<reference evidence="2 3" key="1">
    <citation type="submission" date="2021-01" db="EMBL/GenBank/DDBJ databases">
        <title>Entomomonas sp. F2A isolated from a house cricket (Acheta domesticus).</title>
        <authorList>
            <person name="Spergser J."/>
            <person name="Busse H.-J."/>
        </authorList>
    </citation>
    <scope>NUCLEOTIDE SEQUENCE [LARGE SCALE GENOMIC DNA]</scope>
    <source>
        <strain evidence="2 3">F2A</strain>
    </source>
</reference>
<dbReference type="InterPro" id="IPR021333">
    <property type="entry name" value="DUF2946"/>
</dbReference>